<name>A0A0N5A4B5_PARTI</name>
<dbReference type="Proteomes" id="UP000038045">
    <property type="component" value="Unplaced"/>
</dbReference>
<organism evidence="1 2">
    <name type="scientific">Parastrongyloides trichosuri</name>
    <name type="common">Possum-specific nematode worm</name>
    <dbReference type="NCBI Taxonomy" id="131310"/>
    <lineage>
        <taxon>Eukaryota</taxon>
        <taxon>Metazoa</taxon>
        <taxon>Ecdysozoa</taxon>
        <taxon>Nematoda</taxon>
        <taxon>Chromadorea</taxon>
        <taxon>Rhabditida</taxon>
        <taxon>Tylenchina</taxon>
        <taxon>Panagrolaimomorpha</taxon>
        <taxon>Strongyloidoidea</taxon>
        <taxon>Strongyloididae</taxon>
        <taxon>Parastrongyloides</taxon>
    </lineage>
</organism>
<dbReference type="WBParaSite" id="PTRK_0001646300.1">
    <property type="protein sequence ID" value="PTRK_0001646300.1"/>
    <property type="gene ID" value="PTRK_0001646300"/>
</dbReference>
<dbReference type="AlphaFoldDB" id="A0A0N5A4B5"/>
<evidence type="ECO:0000313" key="1">
    <source>
        <dbReference type="Proteomes" id="UP000038045"/>
    </source>
</evidence>
<evidence type="ECO:0000313" key="2">
    <source>
        <dbReference type="WBParaSite" id="PTRK_0001646300.1"/>
    </source>
</evidence>
<keyword evidence="1" id="KW-1185">Reference proteome</keyword>
<protein>
    <submittedName>
        <fullName evidence="2">Uncharacterized protein</fullName>
    </submittedName>
</protein>
<reference evidence="2" key="1">
    <citation type="submission" date="2017-02" db="UniProtKB">
        <authorList>
            <consortium name="WormBaseParasite"/>
        </authorList>
    </citation>
    <scope>IDENTIFICATION</scope>
</reference>
<sequence>MENYEEVKRVEKEEKVKRLEQIMRTLICKDIVMNELLNFFKMKNYNATESTGENLVNFEATDEEEKTFVDTD</sequence>
<accession>A0A0N5A4B5</accession>
<proteinExistence type="predicted"/>